<gene>
    <name evidence="2" type="ORF">A0H81_14363</name>
</gene>
<dbReference type="OMA" id="IMVVEKP"/>
<keyword evidence="3" id="KW-1185">Reference proteome</keyword>
<evidence type="ECO:0000259" key="1">
    <source>
        <dbReference type="Pfam" id="PF01636"/>
    </source>
</evidence>
<reference evidence="2 3" key="1">
    <citation type="submission" date="2016-03" db="EMBL/GenBank/DDBJ databases">
        <title>Whole genome sequencing of Grifola frondosa 9006-11.</title>
        <authorList>
            <person name="Min B."/>
            <person name="Park H."/>
            <person name="Kim J.-G."/>
            <person name="Cho H."/>
            <person name="Oh Y.-L."/>
            <person name="Kong W.-S."/>
            <person name="Choi I.-G."/>
        </authorList>
    </citation>
    <scope>NUCLEOTIDE SEQUENCE [LARGE SCALE GENOMIC DNA]</scope>
    <source>
        <strain evidence="2 3">9006-11</strain>
    </source>
</reference>
<dbReference type="OrthoDB" id="5404599at2759"/>
<evidence type="ECO:0000313" key="2">
    <source>
        <dbReference type="EMBL" id="OBZ65663.1"/>
    </source>
</evidence>
<dbReference type="CDD" id="cd05120">
    <property type="entry name" value="APH_ChoK_like"/>
    <property type="match status" value="1"/>
</dbReference>
<dbReference type="InterPro" id="IPR002575">
    <property type="entry name" value="Aminoglycoside_PTrfase"/>
</dbReference>
<comment type="caution">
    <text evidence="2">The sequence shown here is derived from an EMBL/GenBank/DDBJ whole genome shotgun (WGS) entry which is preliminary data.</text>
</comment>
<dbReference type="Pfam" id="PF01636">
    <property type="entry name" value="APH"/>
    <property type="match status" value="1"/>
</dbReference>
<sequence>MPSTTFASPRDPEPSQERIARVLERVRLNLNKSIARKIAKAFDEDPAAEFERVVQDALESYHRRLSTARETAERRQAVLEDVSNVMPPAPKKLRIYGHQTPTSKPVVTLELAPSVLAMLGKHNGTPTSDIPFLLQRRLPQLIDDGKCLFSGLSRMIVQLSDDIVVKLGPNIAQDEPSLLDYVSCHTSIPVPRALGLVTIGPTSYMFSTLVPGETLEKRWPDLMKDQKTSVCYQLNDMMSQLRRLPHLPSIPLGCLSSPHVCKHACMRVSVSAPDLQTIPQFHDFLTSRPARGISSGYLRWLRSLLRDDYRITLTHGDLHPRNIMVVEKPDGGVRVSGIIGLGDGWLVPGVLGDVQSTQHARRL</sequence>
<dbReference type="AlphaFoldDB" id="A0A1C7LLR1"/>
<feature type="domain" description="Aminoglycoside phosphotransferase" evidence="1">
    <location>
        <begin position="175"/>
        <end position="343"/>
    </location>
</feature>
<dbReference type="Gene3D" id="3.30.200.150">
    <property type="match status" value="1"/>
</dbReference>
<dbReference type="STRING" id="5627.A0A1C7LLR1"/>
<dbReference type="Proteomes" id="UP000092993">
    <property type="component" value="Unassembled WGS sequence"/>
</dbReference>
<dbReference type="InterPro" id="IPR051678">
    <property type="entry name" value="AGP_Transferase"/>
</dbReference>
<dbReference type="PANTHER" id="PTHR21310:SF15">
    <property type="entry name" value="AMINOGLYCOSIDE PHOSPHOTRANSFERASE DOMAIN-CONTAINING PROTEIN"/>
    <property type="match status" value="1"/>
</dbReference>
<protein>
    <recommendedName>
        <fullName evidence="1">Aminoglycoside phosphotransferase domain-containing protein</fullName>
    </recommendedName>
</protein>
<name>A0A1C7LLR1_GRIFR</name>
<organism evidence="2 3">
    <name type="scientific">Grifola frondosa</name>
    <name type="common">Maitake</name>
    <name type="synonym">Polyporus frondosus</name>
    <dbReference type="NCBI Taxonomy" id="5627"/>
    <lineage>
        <taxon>Eukaryota</taxon>
        <taxon>Fungi</taxon>
        <taxon>Dikarya</taxon>
        <taxon>Basidiomycota</taxon>
        <taxon>Agaricomycotina</taxon>
        <taxon>Agaricomycetes</taxon>
        <taxon>Polyporales</taxon>
        <taxon>Grifolaceae</taxon>
        <taxon>Grifola</taxon>
    </lineage>
</organism>
<accession>A0A1C7LLR1</accession>
<evidence type="ECO:0000313" key="3">
    <source>
        <dbReference type="Proteomes" id="UP000092993"/>
    </source>
</evidence>
<proteinExistence type="predicted"/>
<dbReference type="Gene3D" id="3.90.1200.10">
    <property type="match status" value="1"/>
</dbReference>
<dbReference type="EMBL" id="LUGG01000041">
    <property type="protein sequence ID" value="OBZ65663.1"/>
    <property type="molecule type" value="Genomic_DNA"/>
</dbReference>
<dbReference type="InterPro" id="IPR011009">
    <property type="entry name" value="Kinase-like_dom_sf"/>
</dbReference>
<dbReference type="PANTHER" id="PTHR21310">
    <property type="entry name" value="AMINOGLYCOSIDE PHOSPHOTRANSFERASE-RELATED-RELATED"/>
    <property type="match status" value="1"/>
</dbReference>
<dbReference type="SUPFAM" id="SSF56112">
    <property type="entry name" value="Protein kinase-like (PK-like)"/>
    <property type="match status" value="1"/>
</dbReference>